<dbReference type="SUPFAM" id="SSF53098">
    <property type="entry name" value="Ribonuclease H-like"/>
    <property type="match status" value="1"/>
</dbReference>
<feature type="domain" description="Integrase catalytic" evidence="1">
    <location>
        <begin position="45"/>
        <end position="196"/>
    </location>
</feature>
<keyword evidence="3" id="KW-1185">Reference proteome</keyword>
<protein>
    <recommendedName>
        <fullName evidence="1">Integrase catalytic domain-containing protein</fullName>
    </recommendedName>
</protein>
<gene>
    <name evidence="2" type="ORF">BSL78_18307</name>
</gene>
<proteinExistence type="predicted"/>
<dbReference type="InterPro" id="IPR050951">
    <property type="entry name" value="Retrovirus_Pol_polyprotein"/>
</dbReference>
<comment type="caution">
    <text evidence="2">The sequence shown here is derived from an EMBL/GenBank/DDBJ whole genome shotgun (WGS) entry which is preliminary data.</text>
</comment>
<organism evidence="2 3">
    <name type="scientific">Stichopus japonicus</name>
    <name type="common">Sea cucumber</name>
    <dbReference type="NCBI Taxonomy" id="307972"/>
    <lineage>
        <taxon>Eukaryota</taxon>
        <taxon>Metazoa</taxon>
        <taxon>Echinodermata</taxon>
        <taxon>Eleutherozoa</taxon>
        <taxon>Echinozoa</taxon>
        <taxon>Holothuroidea</taxon>
        <taxon>Aspidochirotacea</taxon>
        <taxon>Aspidochirotida</taxon>
        <taxon>Stichopodidae</taxon>
        <taxon>Apostichopus</taxon>
    </lineage>
</organism>
<dbReference type="GO" id="GO:0003676">
    <property type="term" value="F:nucleic acid binding"/>
    <property type="evidence" value="ECO:0007669"/>
    <property type="project" value="InterPro"/>
</dbReference>
<dbReference type="FunFam" id="3.30.420.10:FF:000063">
    <property type="entry name" value="Retrovirus-related Pol polyprotein from transposon 297-like Protein"/>
    <property type="match status" value="1"/>
</dbReference>
<evidence type="ECO:0000313" key="2">
    <source>
        <dbReference type="EMBL" id="PIK44828.1"/>
    </source>
</evidence>
<dbReference type="InterPro" id="IPR036397">
    <property type="entry name" value="RNaseH_sf"/>
</dbReference>
<dbReference type="InterPro" id="IPR012337">
    <property type="entry name" value="RNaseH-like_sf"/>
</dbReference>
<dbReference type="GO" id="GO:0015074">
    <property type="term" value="P:DNA integration"/>
    <property type="evidence" value="ECO:0007669"/>
    <property type="project" value="InterPro"/>
</dbReference>
<evidence type="ECO:0000259" key="1">
    <source>
        <dbReference type="PROSITE" id="PS50994"/>
    </source>
</evidence>
<dbReference type="Pfam" id="PF00665">
    <property type="entry name" value="rve"/>
    <property type="match status" value="1"/>
</dbReference>
<dbReference type="Proteomes" id="UP000230750">
    <property type="component" value="Unassembled WGS sequence"/>
</dbReference>
<sequence length="280" mass="32401">MKSLGRSFVWWPGMDYDIEDLVIYCSVCSNEQNTPRKTPLILWPWATEPWQRIHLDFAEINGQQFLLLVDSHSKWLEVFPMSSTTASATVSKLRTAFAQFGLPVQVVTDNGPQFIAEEFKGFLQTNSVQHTLTPPYHPSSNGLAERHVQTFKRMFKKSETKFASLQHKVAHILFQYRNIPHTTTEKTPAELFLKRAPRTKLPLVKPSLKRSVEYRQAKSKFYEDGVNPKMISFDLYQSVKVRHLRGGKVKWIPGTIVEVKGPQTYLVRTPGNNRRYYLEE</sequence>
<evidence type="ECO:0000313" key="3">
    <source>
        <dbReference type="Proteomes" id="UP000230750"/>
    </source>
</evidence>
<dbReference type="OrthoDB" id="7758825at2759"/>
<dbReference type="Gene3D" id="3.30.420.10">
    <property type="entry name" value="Ribonuclease H-like superfamily/Ribonuclease H"/>
    <property type="match status" value="1"/>
</dbReference>
<name>A0A2G8K9Z5_STIJA</name>
<reference evidence="2 3" key="1">
    <citation type="journal article" date="2017" name="PLoS Biol.">
        <title>The sea cucumber genome provides insights into morphological evolution and visceral regeneration.</title>
        <authorList>
            <person name="Zhang X."/>
            <person name="Sun L."/>
            <person name="Yuan J."/>
            <person name="Sun Y."/>
            <person name="Gao Y."/>
            <person name="Zhang L."/>
            <person name="Li S."/>
            <person name="Dai H."/>
            <person name="Hamel J.F."/>
            <person name="Liu C."/>
            <person name="Yu Y."/>
            <person name="Liu S."/>
            <person name="Lin W."/>
            <person name="Guo K."/>
            <person name="Jin S."/>
            <person name="Xu P."/>
            <person name="Storey K.B."/>
            <person name="Huan P."/>
            <person name="Zhang T."/>
            <person name="Zhou Y."/>
            <person name="Zhang J."/>
            <person name="Lin C."/>
            <person name="Li X."/>
            <person name="Xing L."/>
            <person name="Huo D."/>
            <person name="Sun M."/>
            <person name="Wang L."/>
            <person name="Mercier A."/>
            <person name="Li F."/>
            <person name="Yang H."/>
            <person name="Xiang J."/>
        </authorList>
    </citation>
    <scope>NUCLEOTIDE SEQUENCE [LARGE SCALE GENOMIC DNA]</scope>
    <source>
        <strain evidence="2">Shaxun</strain>
        <tissue evidence="2">Muscle</tissue>
    </source>
</reference>
<dbReference type="PANTHER" id="PTHR37984">
    <property type="entry name" value="PROTEIN CBG26694"/>
    <property type="match status" value="1"/>
</dbReference>
<dbReference type="InterPro" id="IPR001584">
    <property type="entry name" value="Integrase_cat-core"/>
</dbReference>
<dbReference type="AlphaFoldDB" id="A0A2G8K9Z5"/>
<dbReference type="EMBL" id="MRZV01000750">
    <property type="protein sequence ID" value="PIK44828.1"/>
    <property type="molecule type" value="Genomic_DNA"/>
</dbReference>
<dbReference type="PROSITE" id="PS50994">
    <property type="entry name" value="INTEGRASE"/>
    <property type="match status" value="1"/>
</dbReference>
<accession>A0A2G8K9Z5</accession>
<dbReference type="PANTHER" id="PTHR37984:SF10">
    <property type="entry name" value="RIBONUCLEASE H"/>
    <property type="match status" value="1"/>
</dbReference>